<proteinExistence type="predicted"/>
<keyword evidence="3" id="KW-1185">Reference proteome</keyword>
<feature type="compositionally biased region" description="Basic and acidic residues" evidence="1">
    <location>
        <begin position="31"/>
        <end position="51"/>
    </location>
</feature>
<comment type="caution">
    <text evidence="2">The sequence shown here is derived from an EMBL/GenBank/DDBJ whole genome shotgun (WGS) entry which is preliminary data.</text>
</comment>
<accession>A0ABU1FQ32</accession>
<sequence>MAPPTSGQPEEVEADVYDPLKQTAVPQEQRSGAESDARAEWYRRERPPHWG</sequence>
<dbReference type="Proteomes" id="UP001260872">
    <property type="component" value="Unassembled WGS sequence"/>
</dbReference>
<evidence type="ECO:0000313" key="2">
    <source>
        <dbReference type="EMBL" id="MDR5710750.1"/>
    </source>
</evidence>
<dbReference type="EMBL" id="JAVKGT010000002">
    <property type="protein sequence ID" value="MDR5710750.1"/>
    <property type="molecule type" value="Genomic_DNA"/>
</dbReference>
<dbReference type="RefSeq" id="WP_310536140.1">
    <property type="nucleotide sequence ID" value="NZ_BAAAOC010000015.1"/>
</dbReference>
<reference evidence="3" key="1">
    <citation type="submission" date="2023-07" db="EMBL/GenBank/DDBJ databases">
        <title>Description of three actinobacteria isolated from air of manufacturing shop in a pharmaceutical factory.</title>
        <authorList>
            <person name="Zhang D.-F."/>
        </authorList>
    </citation>
    <scope>NUCLEOTIDE SEQUENCE [LARGE SCALE GENOMIC DNA]</scope>
    <source>
        <strain evidence="3">CCTCC AB 207010</strain>
    </source>
</reference>
<evidence type="ECO:0000313" key="3">
    <source>
        <dbReference type="Proteomes" id="UP001260872"/>
    </source>
</evidence>
<protein>
    <submittedName>
        <fullName evidence="2">Uncharacterized protein</fullName>
    </submittedName>
</protein>
<feature type="region of interest" description="Disordered" evidence="1">
    <location>
        <begin position="1"/>
        <end position="51"/>
    </location>
</feature>
<organism evidence="2 3">
    <name type="scientific">Nesterenkonia flava</name>
    <dbReference type="NCBI Taxonomy" id="469799"/>
    <lineage>
        <taxon>Bacteria</taxon>
        <taxon>Bacillati</taxon>
        <taxon>Actinomycetota</taxon>
        <taxon>Actinomycetes</taxon>
        <taxon>Micrococcales</taxon>
        <taxon>Micrococcaceae</taxon>
        <taxon>Nesterenkonia</taxon>
    </lineage>
</organism>
<evidence type="ECO:0000256" key="1">
    <source>
        <dbReference type="SAM" id="MobiDB-lite"/>
    </source>
</evidence>
<name>A0ABU1FQ32_9MICC</name>
<gene>
    <name evidence="2" type="ORF">RH857_01150</name>
</gene>